<dbReference type="SUPFAM" id="SSF54928">
    <property type="entry name" value="RNA-binding domain, RBD"/>
    <property type="match status" value="1"/>
</dbReference>
<gene>
    <name evidence="7" type="primary">LOC113710035</name>
</gene>
<dbReference type="GeneID" id="113710035"/>
<accession>A0A6P6UCZ9</accession>
<dbReference type="InterPro" id="IPR035979">
    <property type="entry name" value="RBD_domain_sf"/>
</dbReference>
<dbReference type="CDD" id="cd12398">
    <property type="entry name" value="RRM_CSTF2_RNA15_like"/>
    <property type="match status" value="1"/>
</dbReference>
<dbReference type="InterPro" id="IPR026896">
    <property type="entry name" value="CSTF_C"/>
</dbReference>
<dbReference type="Gene3D" id="1.25.40.630">
    <property type="match status" value="1"/>
</dbReference>
<dbReference type="Pfam" id="PF14327">
    <property type="entry name" value="CSTF2_hinge"/>
    <property type="match status" value="1"/>
</dbReference>
<dbReference type="Gene3D" id="1.10.20.70">
    <property type="entry name" value="Transcription termination and cleavage factor, C-terminal domain"/>
    <property type="match status" value="1"/>
</dbReference>
<keyword evidence="2" id="KW-0539">Nucleus</keyword>
<evidence type="ECO:0000256" key="3">
    <source>
        <dbReference type="PROSITE-ProRule" id="PRU00176"/>
    </source>
</evidence>
<dbReference type="PANTHER" id="PTHR45735">
    <property type="entry name" value="CLEAVAGE STIMULATION FACTOR SUBUNIT 2"/>
    <property type="match status" value="1"/>
</dbReference>
<evidence type="ECO:0000256" key="2">
    <source>
        <dbReference type="ARBA" id="ARBA00023242"/>
    </source>
</evidence>
<dbReference type="AlphaFoldDB" id="A0A6P6UCZ9"/>
<evidence type="ECO:0000256" key="4">
    <source>
        <dbReference type="SAM" id="MobiDB-lite"/>
    </source>
</evidence>
<evidence type="ECO:0000259" key="5">
    <source>
        <dbReference type="PROSITE" id="PS50102"/>
    </source>
</evidence>
<dbReference type="Proteomes" id="UP001652660">
    <property type="component" value="Chromosome 9e"/>
</dbReference>
<dbReference type="Gene3D" id="3.30.70.330">
    <property type="match status" value="1"/>
</dbReference>
<evidence type="ECO:0000313" key="7">
    <source>
        <dbReference type="RefSeq" id="XP_027088685.1"/>
    </source>
</evidence>
<feature type="region of interest" description="Disordered" evidence="4">
    <location>
        <begin position="86"/>
        <end position="109"/>
    </location>
</feature>
<proteinExistence type="predicted"/>
<keyword evidence="6" id="KW-1185">Reference proteome</keyword>
<comment type="subcellular location">
    <subcellularLocation>
        <location evidence="1">Nucleus</location>
    </subcellularLocation>
</comment>
<feature type="domain" description="RRM" evidence="5">
    <location>
        <begin position="9"/>
        <end position="87"/>
    </location>
</feature>
<name>A0A6P6UCZ9_COFAR</name>
<dbReference type="Pfam" id="PF00076">
    <property type="entry name" value="RRM_1"/>
    <property type="match status" value="1"/>
</dbReference>
<dbReference type="PANTHER" id="PTHR45735:SF2">
    <property type="entry name" value="CLEAVAGE STIMULATION FACTOR SUBUNIT 2"/>
    <property type="match status" value="1"/>
</dbReference>
<sequence>MADSANQRCVVFVGNLPFHASEEEVTKKCEEVGPVVSFRLMRDKETGKRKGYGFCEYRDEETATSAIRNLNGEDLGGRKLRVNFADNDKNYDRNRKNRSNNNNQDQFGFGSDPLTEYLAKIPREKLIEIVSDMKKLAAENKEQARQLLHACPALPKAIYQVQVMLGIVPPQMVQMQLPNSAAAAIPQFAAESKGLDQSQLRVESIDSTQSGTSFLNDDHPSKCVKLNDGRAVSSSRDEGSQDSLLNNVRPLESAKLSGGMAASSSTDGGGSACDSIVGKLHFSAEEESYLLQQVKNLTPEQISSLPPEQQQQVIQLQQMLIQQTYSAA</sequence>
<organism evidence="6 7">
    <name type="scientific">Coffea arabica</name>
    <name type="common">Arabian coffee</name>
    <dbReference type="NCBI Taxonomy" id="13443"/>
    <lineage>
        <taxon>Eukaryota</taxon>
        <taxon>Viridiplantae</taxon>
        <taxon>Streptophyta</taxon>
        <taxon>Embryophyta</taxon>
        <taxon>Tracheophyta</taxon>
        <taxon>Spermatophyta</taxon>
        <taxon>Magnoliopsida</taxon>
        <taxon>eudicotyledons</taxon>
        <taxon>Gunneridae</taxon>
        <taxon>Pentapetalae</taxon>
        <taxon>asterids</taxon>
        <taxon>lamiids</taxon>
        <taxon>Gentianales</taxon>
        <taxon>Rubiaceae</taxon>
        <taxon>Ixoroideae</taxon>
        <taxon>Gardenieae complex</taxon>
        <taxon>Bertiereae - Coffeeae clade</taxon>
        <taxon>Coffeeae</taxon>
        <taxon>Coffea</taxon>
    </lineage>
</organism>
<dbReference type="InterPro" id="IPR012677">
    <property type="entry name" value="Nucleotide-bd_a/b_plait_sf"/>
</dbReference>
<dbReference type="InterPro" id="IPR000504">
    <property type="entry name" value="RRM_dom"/>
</dbReference>
<dbReference type="GO" id="GO:0005847">
    <property type="term" value="C:mRNA cleavage and polyadenylation specificity factor complex"/>
    <property type="evidence" value="ECO:0007669"/>
    <property type="project" value="TreeGrafter"/>
</dbReference>
<reference evidence="6" key="1">
    <citation type="journal article" date="2025" name="Foods">
        <title>Unveiling the Microbial Signatures of Arabica Coffee Cherries: Insights into Ripeness Specific Diversity, Functional Traits, and Implications for Quality and Safety.</title>
        <authorList>
            <consortium name="RefSeq"/>
            <person name="Tenea G.N."/>
            <person name="Cifuentes V."/>
            <person name="Reyes P."/>
            <person name="Cevallos-Vallejos M."/>
        </authorList>
    </citation>
    <scope>NUCLEOTIDE SEQUENCE [LARGE SCALE GENOMIC DNA]</scope>
</reference>
<evidence type="ECO:0000256" key="1">
    <source>
        <dbReference type="ARBA" id="ARBA00004123"/>
    </source>
</evidence>
<dbReference type="InterPro" id="IPR025742">
    <property type="entry name" value="CSTF2_hinge"/>
</dbReference>
<dbReference type="Pfam" id="PF14304">
    <property type="entry name" value="CSTF_C"/>
    <property type="match status" value="1"/>
</dbReference>
<evidence type="ECO:0000313" key="6">
    <source>
        <dbReference type="Proteomes" id="UP001652660"/>
    </source>
</evidence>
<protein>
    <submittedName>
        <fullName evidence="7">Cleavage stimulating factor 64-like</fullName>
    </submittedName>
</protein>
<feature type="compositionally biased region" description="Basic and acidic residues" evidence="4">
    <location>
        <begin position="216"/>
        <end position="228"/>
    </location>
</feature>
<reference evidence="7" key="2">
    <citation type="submission" date="2025-08" db="UniProtKB">
        <authorList>
            <consortium name="RefSeq"/>
        </authorList>
    </citation>
    <scope>IDENTIFICATION</scope>
    <source>
        <tissue evidence="7">Leaves</tissue>
    </source>
</reference>
<dbReference type="PROSITE" id="PS50102">
    <property type="entry name" value="RRM"/>
    <property type="match status" value="1"/>
</dbReference>
<keyword evidence="3" id="KW-0694">RNA-binding</keyword>
<feature type="region of interest" description="Disordered" evidence="4">
    <location>
        <begin position="209"/>
        <end position="247"/>
    </location>
</feature>
<dbReference type="InterPro" id="IPR038192">
    <property type="entry name" value="CSTF_C_sf"/>
</dbReference>
<dbReference type="GO" id="GO:0031124">
    <property type="term" value="P:mRNA 3'-end processing"/>
    <property type="evidence" value="ECO:0007669"/>
    <property type="project" value="InterPro"/>
</dbReference>
<dbReference type="RefSeq" id="XP_027088685.1">
    <property type="nucleotide sequence ID" value="XM_027232884.1"/>
</dbReference>
<dbReference type="OrthoDB" id="272703at2759"/>
<dbReference type="GO" id="GO:0003729">
    <property type="term" value="F:mRNA binding"/>
    <property type="evidence" value="ECO:0007669"/>
    <property type="project" value="TreeGrafter"/>
</dbReference>
<dbReference type="SMART" id="SM00360">
    <property type="entry name" value="RRM"/>
    <property type="match status" value="1"/>
</dbReference>